<evidence type="ECO:0000256" key="3">
    <source>
        <dbReference type="ARBA" id="ARBA00022679"/>
    </source>
</evidence>
<dbReference type="PANTHER" id="PTHR11042">
    <property type="entry name" value="EUKARYOTIC TRANSLATION INITIATION FACTOR 2-ALPHA KINASE EIF2-ALPHA KINASE -RELATED"/>
    <property type="match status" value="1"/>
</dbReference>
<keyword evidence="3" id="KW-0808">Transferase</keyword>
<dbReference type="PROSITE" id="PS50011">
    <property type="entry name" value="PROTEIN_KINASE_DOM"/>
    <property type="match status" value="1"/>
</dbReference>
<dbReference type="EC" id="2.7.11.1" evidence="1"/>
<evidence type="ECO:0000256" key="6">
    <source>
        <dbReference type="ARBA" id="ARBA00022840"/>
    </source>
</evidence>
<dbReference type="STRING" id="329046.A0A1Y2BV96"/>
<keyword evidence="4 7" id="KW-0547">Nucleotide-binding</keyword>
<dbReference type="InterPro" id="IPR000719">
    <property type="entry name" value="Prot_kinase_dom"/>
</dbReference>
<name>A0A1Y2BV96_9FUNG</name>
<dbReference type="Proteomes" id="UP000193642">
    <property type="component" value="Unassembled WGS sequence"/>
</dbReference>
<feature type="domain" description="Protein kinase" evidence="8">
    <location>
        <begin position="158"/>
        <end position="292"/>
    </location>
</feature>
<dbReference type="SUPFAM" id="SSF56112">
    <property type="entry name" value="Protein kinase-like (PK-like)"/>
    <property type="match status" value="1"/>
</dbReference>
<dbReference type="InterPro" id="IPR017441">
    <property type="entry name" value="Protein_kinase_ATP_BS"/>
</dbReference>
<dbReference type="GO" id="GO:0005737">
    <property type="term" value="C:cytoplasm"/>
    <property type="evidence" value="ECO:0007669"/>
    <property type="project" value="TreeGrafter"/>
</dbReference>
<evidence type="ECO:0000313" key="10">
    <source>
        <dbReference type="Proteomes" id="UP000193642"/>
    </source>
</evidence>
<dbReference type="GO" id="GO:0004694">
    <property type="term" value="F:eukaryotic translation initiation factor 2alpha kinase activity"/>
    <property type="evidence" value="ECO:0007669"/>
    <property type="project" value="TreeGrafter"/>
</dbReference>
<evidence type="ECO:0000256" key="2">
    <source>
        <dbReference type="ARBA" id="ARBA00022527"/>
    </source>
</evidence>
<sequence>MDATILLANSSAIDLLGFNVSDALQRAIEGISIRSVLYEMPAVETTAHRYPPVDITSIVSKFDDFKARSVPDAMQTVKVKLRAKPAAGKSFPVDVTISQLALDALVGGDEERRRCPLVLTLKRSSIQSLAVPVDSKRNPSPELQQQPCGTYSRYKAEFEELSCLGKGGFGIVFRARNRLDGIEYAIKKVKLSCTPVQFSLFASAPDTVSSGSVKSSFTAPSSLLSTTPGSVSMHDARLLNEIKLFARLSQHPNVVSYHTAWIESEPEKPCHQSKRNPQFRLPLLLPKIKSRA</sequence>
<keyword evidence="10" id="KW-1185">Reference proteome</keyword>
<dbReference type="GO" id="GO:0005634">
    <property type="term" value="C:nucleus"/>
    <property type="evidence" value="ECO:0007669"/>
    <property type="project" value="TreeGrafter"/>
</dbReference>
<proteinExistence type="predicted"/>
<dbReference type="AlphaFoldDB" id="A0A1Y2BV96"/>
<evidence type="ECO:0000256" key="7">
    <source>
        <dbReference type="PROSITE-ProRule" id="PRU10141"/>
    </source>
</evidence>
<dbReference type="Gene3D" id="3.30.200.20">
    <property type="entry name" value="Phosphorylase Kinase, domain 1"/>
    <property type="match status" value="1"/>
</dbReference>
<dbReference type="EMBL" id="MCGO01000043">
    <property type="protein sequence ID" value="ORY38547.1"/>
    <property type="molecule type" value="Genomic_DNA"/>
</dbReference>
<accession>A0A1Y2BV96</accession>
<keyword evidence="2" id="KW-0723">Serine/threonine-protein kinase</keyword>
<dbReference type="InterPro" id="IPR011009">
    <property type="entry name" value="Kinase-like_dom_sf"/>
</dbReference>
<organism evidence="9 10">
    <name type="scientific">Rhizoclosmatium globosum</name>
    <dbReference type="NCBI Taxonomy" id="329046"/>
    <lineage>
        <taxon>Eukaryota</taxon>
        <taxon>Fungi</taxon>
        <taxon>Fungi incertae sedis</taxon>
        <taxon>Chytridiomycota</taxon>
        <taxon>Chytridiomycota incertae sedis</taxon>
        <taxon>Chytridiomycetes</taxon>
        <taxon>Chytridiales</taxon>
        <taxon>Chytriomycetaceae</taxon>
        <taxon>Rhizoclosmatium</taxon>
    </lineage>
</organism>
<dbReference type="OrthoDB" id="2155934at2759"/>
<keyword evidence="6 7" id="KW-0067">ATP-binding</keyword>
<dbReference type="PANTHER" id="PTHR11042:SF160">
    <property type="entry name" value="EUKARYOTIC TRANSLATION INITIATION FACTOR 2-ALPHA KINASE 1"/>
    <property type="match status" value="1"/>
</dbReference>
<comment type="caution">
    <text evidence="9">The sequence shown here is derived from an EMBL/GenBank/DDBJ whole genome shotgun (WGS) entry which is preliminary data.</text>
</comment>
<feature type="binding site" evidence="7">
    <location>
        <position position="188"/>
    </location>
    <ligand>
        <name>ATP</name>
        <dbReference type="ChEBI" id="CHEBI:30616"/>
    </ligand>
</feature>
<evidence type="ECO:0000259" key="8">
    <source>
        <dbReference type="PROSITE" id="PS50011"/>
    </source>
</evidence>
<evidence type="ECO:0000256" key="4">
    <source>
        <dbReference type="ARBA" id="ARBA00022741"/>
    </source>
</evidence>
<gene>
    <name evidence="9" type="ORF">BCR33DRAFT_425194</name>
</gene>
<evidence type="ECO:0000256" key="1">
    <source>
        <dbReference type="ARBA" id="ARBA00012513"/>
    </source>
</evidence>
<protein>
    <recommendedName>
        <fullName evidence="1">non-specific serine/threonine protein kinase</fullName>
        <ecNumber evidence="1">2.7.11.1</ecNumber>
    </recommendedName>
</protein>
<reference evidence="9 10" key="1">
    <citation type="submission" date="2016-07" db="EMBL/GenBank/DDBJ databases">
        <title>Pervasive Adenine N6-methylation of Active Genes in Fungi.</title>
        <authorList>
            <consortium name="DOE Joint Genome Institute"/>
            <person name="Mondo S.J."/>
            <person name="Dannebaum R.O."/>
            <person name="Kuo R.C."/>
            <person name="Labutti K."/>
            <person name="Haridas S."/>
            <person name="Kuo A."/>
            <person name="Salamov A."/>
            <person name="Ahrendt S.R."/>
            <person name="Lipzen A."/>
            <person name="Sullivan W."/>
            <person name="Andreopoulos W.B."/>
            <person name="Clum A."/>
            <person name="Lindquist E."/>
            <person name="Daum C."/>
            <person name="Ramamoorthy G.K."/>
            <person name="Gryganskyi A."/>
            <person name="Culley D."/>
            <person name="Magnuson J.K."/>
            <person name="James T.Y."/>
            <person name="O'Malley M.A."/>
            <person name="Stajich J.E."/>
            <person name="Spatafora J.W."/>
            <person name="Visel A."/>
            <person name="Grigoriev I.V."/>
        </authorList>
    </citation>
    <scope>NUCLEOTIDE SEQUENCE [LARGE SCALE GENOMIC DNA]</scope>
    <source>
        <strain evidence="9 10">JEL800</strain>
    </source>
</reference>
<dbReference type="GO" id="GO:0005524">
    <property type="term" value="F:ATP binding"/>
    <property type="evidence" value="ECO:0007669"/>
    <property type="project" value="UniProtKB-UniRule"/>
</dbReference>
<dbReference type="PROSITE" id="PS00107">
    <property type="entry name" value="PROTEIN_KINASE_ATP"/>
    <property type="match status" value="1"/>
</dbReference>
<evidence type="ECO:0000256" key="5">
    <source>
        <dbReference type="ARBA" id="ARBA00022777"/>
    </source>
</evidence>
<evidence type="ECO:0000313" key="9">
    <source>
        <dbReference type="EMBL" id="ORY38547.1"/>
    </source>
</evidence>
<keyword evidence="5" id="KW-0418">Kinase</keyword>
<dbReference type="InterPro" id="IPR050339">
    <property type="entry name" value="CC_SR_Kinase"/>
</dbReference>